<evidence type="ECO:0000256" key="1">
    <source>
        <dbReference type="SAM" id="Phobius"/>
    </source>
</evidence>
<feature type="transmembrane region" description="Helical" evidence="1">
    <location>
        <begin position="235"/>
        <end position="256"/>
    </location>
</feature>
<feature type="transmembrane region" description="Helical" evidence="1">
    <location>
        <begin position="36"/>
        <end position="58"/>
    </location>
</feature>
<dbReference type="EMBL" id="AB274916">
    <property type="protein sequence ID" value="BAF32948.1"/>
    <property type="molecule type" value="mRNA"/>
</dbReference>
<name>Q0E9R4_CHRHP</name>
<feature type="transmembrane region" description="Helical" evidence="1">
    <location>
        <begin position="280"/>
        <end position="302"/>
    </location>
</feature>
<organism evidence="2">
    <name type="scientific">Chrysotila haptonemofera</name>
    <name type="common">Unicellular marine alga</name>
    <name type="synonym">Pleurochrysis haptonemofera</name>
    <dbReference type="NCBI Taxonomy" id="35135"/>
    <lineage>
        <taxon>Eukaryota</taxon>
        <taxon>Haptista</taxon>
        <taxon>Haptophyta</taxon>
        <taxon>Prymnesiophyceae</taxon>
        <taxon>Isochrysidales</taxon>
        <taxon>Isochrysidaceae</taxon>
        <taxon>Chrysotila</taxon>
    </lineage>
</organism>
<keyword evidence="1" id="KW-1133">Transmembrane helix</keyword>
<accession>Q0E9R4</accession>
<feature type="transmembrane region" description="Helical" evidence="1">
    <location>
        <begin position="199"/>
        <end position="223"/>
    </location>
</feature>
<proteinExistence type="evidence at transcript level"/>
<evidence type="ECO:0000313" key="2">
    <source>
        <dbReference type="EMBL" id="BAF32948.1"/>
    </source>
</evidence>
<dbReference type="AlphaFoldDB" id="Q0E9R4"/>
<feature type="transmembrane region" description="Helical" evidence="1">
    <location>
        <begin position="79"/>
        <end position="100"/>
    </location>
</feature>
<reference evidence="2" key="1">
    <citation type="journal article" date="2007" name="Mar. Biotechnol.">
        <title>Gene expression profiling of coccolith-bearing cells and naked cells in haptophyte Pleurochrysis haptonemofera with a cDNA macroarray system.</title>
        <authorList>
            <person name="Fujiwara S."/>
            <person name="Hirokawa Y."/>
            <person name="Takatsuka Y."/>
            <person name="Suda K."/>
            <person name="Asamizu E."/>
            <person name="Takayanagi T."/>
            <person name="Shibata D."/>
            <person name="Tabata S."/>
            <person name="Tsuzuki M."/>
        </authorList>
    </citation>
    <scope>NUCLEOTIDE SEQUENCE</scope>
</reference>
<sequence>MLPLSLLALALPTEDASVMSAHRQLAENASNNPHGVEIASMILIVVIFVVMVLSMLLLSSCARHGDTKDATGNTKLSSLAHGVSLLLSVVIIGFVAAVLADGRSVIVLKEGELPIVTDPSIVSANLDFLLGRPYGIGAWHDQFGRKWWEHGGVSLNEALAANGAEGTLAALPGLITENGLSHPVPFLDCNELQAVGTTAMVLCFIAIITSFFALLFHSLSLVGMVPAKLVKPVGALLHFLLTVGFLVVVILVSVAYTKEWTCDQPVIPKLTLSESFDLNYAIGFATCGFLGSFINLLLSIFLTSPK</sequence>
<keyword evidence="1" id="KW-0472">Membrane</keyword>
<keyword evidence="1" id="KW-0812">Transmembrane</keyword>
<protein>
    <submittedName>
        <fullName evidence="2">Uncharacterized protein</fullName>
    </submittedName>
</protein>